<dbReference type="GO" id="GO:0006396">
    <property type="term" value="P:RNA processing"/>
    <property type="evidence" value="ECO:0007669"/>
    <property type="project" value="InterPro"/>
</dbReference>
<dbReference type="GO" id="GO:0008173">
    <property type="term" value="F:RNA methyltransferase activity"/>
    <property type="evidence" value="ECO:0007669"/>
    <property type="project" value="InterPro"/>
</dbReference>
<dbReference type="InterPro" id="IPR001537">
    <property type="entry name" value="SpoU_MeTrfase"/>
</dbReference>
<evidence type="ECO:0000256" key="1">
    <source>
        <dbReference type="ARBA" id="ARBA00007228"/>
    </source>
</evidence>
<reference evidence="5" key="1">
    <citation type="submission" date="2020-07" db="EMBL/GenBank/DDBJ databases">
        <title>Vallitalea pronyensis genome.</title>
        <authorList>
            <person name="Postec A."/>
        </authorList>
    </citation>
    <scope>NUCLEOTIDE SEQUENCE</scope>
    <source>
        <strain evidence="5">FatNI3</strain>
    </source>
</reference>
<dbReference type="GO" id="GO:0005737">
    <property type="term" value="C:cytoplasm"/>
    <property type="evidence" value="ECO:0007669"/>
    <property type="project" value="UniProtKB-ARBA"/>
</dbReference>
<dbReference type="SUPFAM" id="SSF55315">
    <property type="entry name" value="L30e-like"/>
    <property type="match status" value="1"/>
</dbReference>
<feature type="domain" description="RNA 2-O ribose methyltransferase substrate binding" evidence="4">
    <location>
        <begin position="30"/>
        <end position="102"/>
    </location>
</feature>
<dbReference type="Gene3D" id="3.30.1330.30">
    <property type="match status" value="1"/>
</dbReference>
<dbReference type="InterPro" id="IPR051259">
    <property type="entry name" value="rRNA_Methyltransferase"/>
</dbReference>
<sequence length="262" mass="28554">MITSIQNPKVKKIAQLLKQSKARKKEGLFVVEGKKMVNEIPADQLKEILISESFLAKEETYIQQAKEKQISLEIVTDSIIKHLTDAVTPQGIIGLVKMTSTTLDKLLTDNPLIIILENIQDPGNLGTIIRTADAAGASGILLSTGCVDLYNPKVVRSTMGSLFRVPILKDRNIANDITYLQSQDIHILATHLQGSQNIYTCDLTKGLGILVGNEGNGLTDQTTALANQCILIPMIGNAESLNAGIATSIIIYETLRQRKFST</sequence>
<dbReference type="PANTHER" id="PTHR43191">
    <property type="entry name" value="RRNA METHYLTRANSFERASE 3"/>
    <property type="match status" value="1"/>
</dbReference>
<dbReference type="PANTHER" id="PTHR43191:SF2">
    <property type="entry name" value="RRNA METHYLTRANSFERASE 3, MITOCHONDRIAL"/>
    <property type="match status" value="1"/>
</dbReference>
<keyword evidence="6" id="KW-1185">Reference proteome</keyword>
<name>A0A8J8SFP1_9FIRM</name>
<dbReference type="InterPro" id="IPR013123">
    <property type="entry name" value="SpoU_subst-bd"/>
</dbReference>
<gene>
    <name evidence="5" type="ORF">HZI73_04175</name>
</gene>
<evidence type="ECO:0000313" key="6">
    <source>
        <dbReference type="Proteomes" id="UP000683246"/>
    </source>
</evidence>
<dbReference type="SMART" id="SM00967">
    <property type="entry name" value="SpoU_sub_bind"/>
    <property type="match status" value="1"/>
</dbReference>
<evidence type="ECO:0000259" key="4">
    <source>
        <dbReference type="SMART" id="SM00967"/>
    </source>
</evidence>
<proteinExistence type="inferred from homology"/>
<dbReference type="InterPro" id="IPR029064">
    <property type="entry name" value="Ribosomal_eL30-like_sf"/>
</dbReference>
<dbReference type="AlphaFoldDB" id="A0A8J8SFP1"/>
<accession>A0A8J8SFP1</accession>
<dbReference type="GO" id="GO:0032259">
    <property type="term" value="P:methylation"/>
    <property type="evidence" value="ECO:0007669"/>
    <property type="project" value="UniProtKB-KW"/>
</dbReference>
<organism evidence="5 6">
    <name type="scientific">Vallitalea pronyensis</name>
    <dbReference type="NCBI Taxonomy" id="1348613"/>
    <lineage>
        <taxon>Bacteria</taxon>
        <taxon>Bacillati</taxon>
        <taxon>Bacillota</taxon>
        <taxon>Clostridia</taxon>
        <taxon>Lachnospirales</taxon>
        <taxon>Vallitaleaceae</taxon>
        <taxon>Vallitalea</taxon>
    </lineage>
</organism>
<keyword evidence="3" id="KW-0808">Transferase</keyword>
<comment type="similarity">
    <text evidence="1">Belongs to the class IV-like SAM-binding methyltransferase superfamily. RNA methyltransferase TrmH family.</text>
</comment>
<dbReference type="InterPro" id="IPR029026">
    <property type="entry name" value="tRNA_m1G_MTases_N"/>
</dbReference>
<dbReference type="CDD" id="cd18095">
    <property type="entry name" value="SpoU-like_rRNA-MTase"/>
    <property type="match status" value="1"/>
</dbReference>
<dbReference type="RefSeq" id="WP_212697007.1">
    <property type="nucleotide sequence ID" value="NZ_CP058649.1"/>
</dbReference>
<dbReference type="Gene3D" id="3.40.1280.10">
    <property type="match status" value="1"/>
</dbReference>
<evidence type="ECO:0000256" key="2">
    <source>
        <dbReference type="ARBA" id="ARBA00022603"/>
    </source>
</evidence>
<dbReference type="Proteomes" id="UP000683246">
    <property type="component" value="Chromosome"/>
</dbReference>
<dbReference type="SUPFAM" id="SSF75217">
    <property type="entry name" value="alpha/beta knot"/>
    <property type="match status" value="1"/>
</dbReference>
<protein>
    <submittedName>
        <fullName evidence="5">RNA methyltransferase</fullName>
    </submittedName>
</protein>
<evidence type="ECO:0000256" key="3">
    <source>
        <dbReference type="ARBA" id="ARBA00022679"/>
    </source>
</evidence>
<keyword evidence="2 5" id="KW-0489">Methyltransferase</keyword>
<dbReference type="EMBL" id="CP058649">
    <property type="protein sequence ID" value="QUI21537.1"/>
    <property type="molecule type" value="Genomic_DNA"/>
</dbReference>
<dbReference type="Pfam" id="PF00588">
    <property type="entry name" value="SpoU_methylase"/>
    <property type="match status" value="1"/>
</dbReference>
<dbReference type="KEGG" id="vpy:HZI73_04175"/>
<evidence type="ECO:0000313" key="5">
    <source>
        <dbReference type="EMBL" id="QUI21537.1"/>
    </source>
</evidence>
<dbReference type="InterPro" id="IPR053888">
    <property type="entry name" value="MRM3-like_sub_bind"/>
</dbReference>
<dbReference type="GO" id="GO:0003723">
    <property type="term" value="F:RNA binding"/>
    <property type="evidence" value="ECO:0007669"/>
    <property type="project" value="InterPro"/>
</dbReference>
<dbReference type="Pfam" id="PF22435">
    <property type="entry name" value="MRM3-like_sub_bind"/>
    <property type="match status" value="1"/>
</dbReference>
<dbReference type="InterPro" id="IPR029028">
    <property type="entry name" value="Alpha/beta_knot_MTases"/>
</dbReference>